<name>A0ACB9YJV0_9PEZI</name>
<evidence type="ECO:0000313" key="2">
    <source>
        <dbReference type="Proteomes" id="UP001497700"/>
    </source>
</evidence>
<dbReference type="Proteomes" id="UP001497700">
    <property type="component" value="Unassembled WGS sequence"/>
</dbReference>
<organism evidence="1 2">
    <name type="scientific">Hypoxylon rubiginosum</name>
    <dbReference type="NCBI Taxonomy" id="110542"/>
    <lineage>
        <taxon>Eukaryota</taxon>
        <taxon>Fungi</taxon>
        <taxon>Dikarya</taxon>
        <taxon>Ascomycota</taxon>
        <taxon>Pezizomycotina</taxon>
        <taxon>Sordariomycetes</taxon>
        <taxon>Xylariomycetidae</taxon>
        <taxon>Xylariales</taxon>
        <taxon>Hypoxylaceae</taxon>
        <taxon>Hypoxylon</taxon>
    </lineage>
</organism>
<keyword evidence="2" id="KW-1185">Reference proteome</keyword>
<protein>
    <submittedName>
        <fullName evidence="1">Uncharacterized protein</fullName>
    </submittedName>
</protein>
<reference evidence="1 2" key="1">
    <citation type="journal article" date="2022" name="New Phytol.">
        <title>Ecological generalism drives hyperdiversity of secondary metabolite gene clusters in xylarialean endophytes.</title>
        <authorList>
            <person name="Franco M.E.E."/>
            <person name="Wisecaver J.H."/>
            <person name="Arnold A.E."/>
            <person name="Ju Y.M."/>
            <person name="Slot J.C."/>
            <person name="Ahrendt S."/>
            <person name="Moore L.P."/>
            <person name="Eastman K.E."/>
            <person name="Scott K."/>
            <person name="Konkel Z."/>
            <person name="Mondo S.J."/>
            <person name="Kuo A."/>
            <person name="Hayes R.D."/>
            <person name="Haridas S."/>
            <person name="Andreopoulos B."/>
            <person name="Riley R."/>
            <person name="LaButti K."/>
            <person name="Pangilinan J."/>
            <person name="Lipzen A."/>
            <person name="Amirebrahimi M."/>
            <person name="Yan J."/>
            <person name="Adam C."/>
            <person name="Keymanesh K."/>
            <person name="Ng V."/>
            <person name="Louie K."/>
            <person name="Northen T."/>
            <person name="Drula E."/>
            <person name="Henrissat B."/>
            <person name="Hsieh H.M."/>
            <person name="Youens-Clark K."/>
            <person name="Lutzoni F."/>
            <person name="Miadlikowska J."/>
            <person name="Eastwood D.C."/>
            <person name="Hamelin R.C."/>
            <person name="Grigoriev I.V."/>
            <person name="U'Ren J.M."/>
        </authorList>
    </citation>
    <scope>NUCLEOTIDE SEQUENCE [LARGE SCALE GENOMIC DNA]</scope>
    <source>
        <strain evidence="1 2">CBS 119005</strain>
    </source>
</reference>
<comment type="caution">
    <text evidence="1">The sequence shown here is derived from an EMBL/GenBank/DDBJ whole genome shotgun (WGS) entry which is preliminary data.</text>
</comment>
<gene>
    <name evidence="1" type="ORF">F4820DRAFT_166956</name>
</gene>
<sequence>MSSSLPAIQSPIDYYSDGPGILISNCILAFLATVAVAARFWARRLTRFPLGLDDWLILAAITLQHAFLAVSFVDVLGGGLGRDIRLVATDPNNIVVLYKGIFAGEVFYGLSSPLVKLAVLAFYWRIFPTQTVKVGCIVLSFLSIGWGVAIFITTFLQCRPLKAFWHLELQALPETKCLNVILYFLGNSIANCVIDFATLVLPIHEILKLHTTKWRKFGIGGIFLLGGVAFAASLTRTITHAIIYREGVNNFTKQFVVSGVVTVIEVYVAIIGACLPMLAPVYRKLRHGDARSAVASQPQVAPTDGLATIGKISNRKRFQSSESGSFTRIDNDEHSLVPVTYGNSQRVDVSGPHDKQSSIAESEDIPLEGIRVKQDLTWSDHSSSKV</sequence>
<accession>A0ACB9YJV0</accession>
<proteinExistence type="predicted"/>
<dbReference type="EMBL" id="MU393635">
    <property type="protein sequence ID" value="KAI4859413.1"/>
    <property type="molecule type" value="Genomic_DNA"/>
</dbReference>
<evidence type="ECO:0000313" key="1">
    <source>
        <dbReference type="EMBL" id="KAI4859413.1"/>
    </source>
</evidence>